<organism evidence="1 2">
    <name type="scientific">candidate division WWE3 bacterium</name>
    <dbReference type="NCBI Taxonomy" id="2053526"/>
    <lineage>
        <taxon>Bacteria</taxon>
        <taxon>Katanobacteria</taxon>
    </lineage>
</organism>
<evidence type="ECO:0000313" key="1">
    <source>
        <dbReference type="EMBL" id="NMB70073.1"/>
    </source>
</evidence>
<dbReference type="PANTHER" id="PTHR28055">
    <property type="entry name" value="ALTERED INHERITANCE OF MITOCHONDRIA PROTEIN 41, MITOCHONDRIAL"/>
    <property type="match status" value="1"/>
</dbReference>
<dbReference type="InterPro" id="IPR042184">
    <property type="entry name" value="YqeY/Aim41_N"/>
</dbReference>
<dbReference type="AlphaFoldDB" id="A0A7X9HGY2"/>
<dbReference type="Proteomes" id="UP000526033">
    <property type="component" value="Unassembled WGS sequence"/>
</dbReference>
<dbReference type="Pfam" id="PF09424">
    <property type="entry name" value="YqeY"/>
    <property type="match status" value="1"/>
</dbReference>
<protein>
    <submittedName>
        <fullName evidence="1">GatB/YqeY domain-containing protein</fullName>
    </submittedName>
</protein>
<accession>A0A7X9HGY2</accession>
<dbReference type="InterPro" id="IPR003789">
    <property type="entry name" value="Asn/Gln_tRNA_amidoTrase-B-like"/>
</dbReference>
<dbReference type="EMBL" id="JAAZNL010000025">
    <property type="protein sequence ID" value="NMB70073.1"/>
    <property type="molecule type" value="Genomic_DNA"/>
</dbReference>
<gene>
    <name evidence="1" type="ORF">GYA27_02625</name>
</gene>
<dbReference type="InterPro" id="IPR019004">
    <property type="entry name" value="YqeY/Aim41"/>
</dbReference>
<name>A0A7X9HGY2_UNCKA</name>
<reference evidence="1 2" key="1">
    <citation type="journal article" date="2020" name="Biotechnol. Biofuels">
        <title>New insights from the biogas microbiome by comprehensive genome-resolved metagenomics of nearly 1600 species originating from multiple anaerobic digesters.</title>
        <authorList>
            <person name="Campanaro S."/>
            <person name="Treu L."/>
            <person name="Rodriguez-R L.M."/>
            <person name="Kovalovszki A."/>
            <person name="Ziels R.M."/>
            <person name="Maus I."/>
            <person name="Zhu X."/>
            <person name="Kougias P.G."/>
            <person name="Basile A."/>
            <person name="Luo G."/>
            <person name="Schluter A."/>
            <person name="Konstantinidis K.T."/>
            <person name="Angelidaki I."/>
        </authorList>
    </citation>
    <scope>NUCLEOTIDE SEQUENCE [LARGE SCALE GENOMIC DNA]</scope>
    <source>
        <strain evidence="1">AS27yjCOA_165</strain>
    </source>
</reference>
<proteinExistence type="predicted"/>
<dbReference type="PANTHER" id="PTHR28055:SF1">
    <property type="entry name" value="ALTERED INHERITANCE OF MITOCHONDRIA PROTEIN 41, MITOCHONDRIAL"/>
    <property type="match status" value="1"/>
</dbReference>
<dbReference type="GO" id="GO:0016884">
    <property type="term" value="F:carbon-nitrogen ligase activity, with glutamine as amido-N-donor"/>
    <property type="evidence" value="ECO:0007669"/>
    <property type="project" value="InterPro"/>
</dbReference>
<dbReference type="Gene3D" id="1.10.1510.10">
    <property type="entry name" value="Uncharacterised protein YqeY/AIM41 PF09424, N-terminal domain"/>
    <property type="match status" value="1"/>
</dbReference>
<dbReference type="SUPFAM" id="SSF89095">
    <property type="entry name" value="GatB/YqeY motif"/>
    <property type="match status" value="1"/>
</dbReference>
<comment type="caution">
    <text evidence="1">The sequence shown here is derived from an EMBL/GenBank/DDBJ whole genome shotgun (WGS) entry which is preliminary data.</text>
</comment>
<evidence type="ECO:0000313" key="2">
    <source>
        <dbReference type="Proteomes" id="UP000526033"/>
    </source>
</evidence>
<sequence>MILEQLKTMQTDYLKSKDMPRLGVLRYFISQIQNKEIELRPQKQELTDEVIFRVLKKIIKQKNESIELAKKADRDSVVASEEAELAILKDLVKLFPEELQVQI</sequence>